<dbReference type="OrthoDB" id="742671at2759"/>
<dbReference type="InterPro" id="IPR000008">
    <property type="entry name" value="C2_dom"/>
</dbReference>
<dbReference type="GO" id="GO:0009451">
    <property type="term" value="P:RNA modification"/>
    <property type="evidence" value="ECO:0007669"/>
    <property type="project" value="InterPro"/>
</dbReference>
<dbReference type="PROSITE" id="PS51375">
    <property type="entry name" value="PPR"/>
    <property type="match status" value="5"/>
</dbReference>
<evidence type="ECO:0000259" key="3">
    <source>
        <dbReference type="PROSITE" id="PS50004"/>
    </source>
</evidence>
<feature type="repeat" description="PPR" evidence="2">
    <location>
        <begin position="51"/>
        <end position="85"/>
    </location>
</feature>
<feature type="domain" description="C2" evidence="3">
    <location>
        <begin position="593"/>
        <end position="714"/>
    </location>
</feature>
<keyword evidence="5" id="KW-1185">Reference proteome</keyword>
<dbReference type="InterPro" id="IPR035892">
    <property type="entry name" value="C2_domain_sf"/>
</dbReference>
<dbReference type="Pfam" id="PF13812">
    <property type="entry name" value="PPR_3"/>
    <property type="match status" value="1"/>
</dbReference>
<dbReference type="Pfam" id="PF20431">
    <property type="entry name" value="E_motif"/>
    <property type="match status" value="1"/>
</dbReference>
<keyword evidence="1" id="KW-0677">Repeat</keyword>
<dbReference type="EMBL" id="RXIC02000023">
    <property type="protein sequence ID" value="KAB1214381.1"/>
    <property type="molecule type" value="Genomic_DNA"/>
</dbReference>
<reference evidence="4 5" key="1">
    <citation type="journal article" date="2019" name="Plant Biotechnol. J.">
        <title>The red bayberry genome and genetic basis of sex determination.</title>
        <authorList>
            <person name="Jia H.M."/>
            <person name="Jia H.J."/>
            <person name="Cai Q.L."/>
            <person name="Wang Y."/>
            <person name="Zhao H.B."/>
            <person name="Yang W.F."/>
            <person name="Wang G.Y."/>
            <person name="Li Y.H."/>
            <person name="Zhan D.L."/>
            <person name="Shen Y.T."/>
            <person name="Niu Q.F."/>
            <person name="Chang L."/>
            <person name="Qiu J."/>
            <person name="Zhao L."/>
            <person name="Xie H.B."/>
            <person name="Fu W.Y."/>
            <person name="Jin J."/>
            <person name="Li X.W."/>
            <person name="Jiao Y."/>
            <person name="Zhou C.C."/>
            <person name="Tu T."/>
            <person name="Chai C.Y."/>
            <person name="Gao J.L."/>
            <person name="Fan L.J."/>
            <person name="van de Weg E."/>
            <person name="Wang J.Y."/>
            <person name="Gao Z.S."/>
        </authorList>
    </citation>
    <scope>NUCLEOTIDE SEQUENCE [LARGE SCALE GENOMIC DNA]</scope>
    <source>
        <tissue evidence="4">Leaves</tissue>
    </source>
</reference>
<dbReference type="PANTHER" id="PTHR47926">
    <property type="entry name" value="PENTATRICOPEPTIDE REPEAT-CONTAINING PROTEIN"/>
    <property type="match status" value="1"/>
</dbReference>
<protein>
    <recommendedName>
        <fullName evidence="3">C2 domain-containing protein</fullName>
    </recommendedName>
</protein>
<dbReference type="SUPFAM" id="SSF49562">
    <property type="entry name" value="C2 domain (Calcium/lipid-binding domain, CaLB)"/>
    <property type="match status" value="1"/>
</dbReference>
<sequence length="795" mass="90115">MHYLSRNALKVFEKTISSHNCLRNFSYALSFSSLGNTYYEDPVEFYGQRENVISWTSKISGLVRKNEPNAAVGLFKKMLENEERPNFVTILCVIKALGALDWEHMLWVIHQLGIKMGFESEVSVLTALLGCYSMYGMGIAWKIFDQIPNKDVVVWSSMVSACVRNRQYFDVLHFFRDMQCHGVQPNHVTIVSILPACADLGFLSLGKEIHGFSIKRVFYCLSNIQNSLVDMYAKCRNLEASIRVFQNILKKDVISWRTIIRGCIDNEFPKKALYLFVRMRLSCSEPNETIIQDAVMASSQAEEHKFGLALQCCILKSGFLAFVSVGTVLVQMYIKYGEEESASAIFDQLNYKDLIAWSAMISAYAQGRNPHKALVTLKQMQSVNEKPNGITFLSLLQACSSMRSQDLGDSIHGQIIKAGYSFSTYVASALIDLYCKLGRIKQGNALFNELPTKDLICWSSMINGYRMNGCGTEALKTFSKMLDCGIEPNETVFISVLSSCSQCGLEYEGWNWFHSMEAKYGIPPKLPHYACMVDLLSLHGNIEGAIEFVRKMPVEPDKRIWGVLLACCRSTCRSIEIAELVVEQLVALDSHDTSYYAILSDLYAEQGRWEDVERLSKLVDEKGSRKALGTPSYYVIFECGTQVHRSKVTSGEDDKACWNEKFIFELPLSDWKNFNHLKLRIMDTQLLSDGGFVGETMIHLGGIITEAIDIDFLEVKPAPYNVVLEDGTYKGQIKIGFKFTVNKEVHVTETRECIAEEKQPRKSICSTVAKLWRISWRKNKNFCRQSSSQNKQTEK</sequence>
<dbReference type="Gene3D" id="2.60.40.150">
    <property type="entry name" value="C2 domain"/>
    <property type="match status" value="1"/>
</dbReference>
<dbReference type="Pfam" id="PF01535">
    <property type="entry name" value="PPR"/>
    <property type="match status" value="5"/>
</dbReference>
<dbReference type="Gene3D" id="1.25.40.10">
    <property type="entry name" value="Tetratricopeptide repeat domain"/>
    <property type="match status" value="5"/>
</dbReference>
<evidence type="ECO:0000313" key="4">
    <source>
        <dbReference type="EMBL" id="KAB1214381.1"/>
    </source>
</evidence>
<feature type="repeat" description="PPR" evidence="2">
    <location>
        <begin position="353"/>
        <end position="387"/>
    </location>
</feature>
<gene>
    <name evidence="4" type="ORF">CJ030_MR5G000880</name>
</gene>
<dbReference type="InterPro" id="IPR046960">
    <property type="entry name" value="PPR_At4g14850-like_plant"/>
</dbReference>
<evidence type="ECO:0000256" key="1">
    <source>
        <dbReference type="ARBA" id="ARBA00022737"/>
    </source>
</evidence>
<dbReference type="InterPro" id="IPR011990">
    <property type="entry name" value="TPR-like_helical_dom_sf"/>
</dbReference>
<comment type="caution">
    <text evidence="4">The sequence shown here is derived from an EMBL/GenBank/DDBJ whole genome shotgun (WGS) entry which is preliminary data.</text>
</comment>
<accession>A0A6A1VNB2</accession>
<feature type="repeat" description="PPR" evidence="2">
    <location>
        <begin position="252"/>
        <end position="286"/>
    </location>
</feature>
<organism evidence="4 5">
    <name type="scientific">Morella rubra</name>
    <name type="common">Chinese bayberry</name>
    <dbReference type="NCBI Taxonomy" id="262757"/>
    <lineage>
        <taxon>Eukaryota</taxon>
        <taxon>Viridiplantae</taxon>
        <taxon>Streptophyta</taxon>
        <taxon>Embryophyta</taxon>
        <taxon>Tracheophyta</taxon>
        <taxon>Spermatophyta</taxon>
        <taxon>Magnoliopsida</taxon>
        <taxon>eudicotyledons</taxon>
        <taxon>Gunneridae</taxon>
        <taxon>Pentapetalae</taxon>
        <taxon>rosids</taxon>
        <taxon>fabids</taxon>
        <taxon>Fagales</taxon>
        <taxon>Myricaceae</taxon>
        <taxon>Morella</taxon>
    </lineage>
</organism>
<dbReference type="NCBIfam" id="TIGR00756">
    <property type="entry name" value="PPR"/>
    <property type="match status" value="5"/>
</dbReference>
<name>A0A6A1VNB2_9ROSI</name>
<dbReference type="Proteomes" id="UP000516437">
    <property type="component" value="Chromosome 5"/>
</dbReference>
<dbReference type="InterPro" id="IPR002885">
    <property type="entry name" value="PPR_rpt"/>
</dbReference>
<dbReference type="GO" id="GO:0003723">
    <property type="term" value="F:RNA binding"/>
    <property type="evidence" value="ECO:0007669"/>
    <property type="project" value="InterPro"/>
</dbReference>
<evidence type="ECO:0000313" key="5">
    <source>
        <dbReference type="Proteomes" id="UP000516437"/>
    </source>
</evidence>
<dbReference type="AlphaFoldDB" id="A0A6A1VNB2"/>
<feature type="repeat" description="PPR" evidence="2">
    <location>
        <begin position="454"/>
        <end position="488"/>
    </location>
</feature>
<feature type="repeat" description="PPR" evidence="2">
    <location>
        <begin position="151"/>
        <end position="185"/>
    </location>
</feature>
<dbReference type="PANTHER" id="PTHR47926:SF414">
    <property type="entry name" value="PENTATRICOPEPTIDE REPEAT-CONTAINING PROTEIN DOT4, CHLOROPLASTIC-LIKE"/>
    <property type="match status" value="1"/>
</dbReference>
<dbReference type="Pfam" id="PF13041">
    <property type="entry name" value="PPR_2"/>
    <property type="match status" value="1"/>
</dbReference>
<dbReference type="InterPro" id="IPR046848">
    <property type="entry name" value="E_motif"/>
</dbReference>
<dbReference type="FunFam" id="1.25.40.10:FF:000090">
    <property type="entry name" value="Pentatricopeptide repeat-containing protein, chloroplastic"/>
    <property type="match status" value="1"/>
</dbReference>
<proteinExistence type="predicted"/>
<evidence type="ECO:0000256" key="2">
    <source>
        <dbReference type="PROSITE-ProRule" id="PRU00708"/>
    </source>
</evidence>
<dbReference type="PROSITE" id="PS50004">
    <property type="entry name" value="C2"/>
    <property type="match status" value="1"/>
</dbReference>